<protein>
    <submittedName>
        <fullName evidence="1">Uncharacterized protein</fullName>
    </submittedName>
</protein>
<accession>Q472N0</accession>
<dbReference type="EMBL" id="CP000090">
    <property type="protein sequence ID" value="AAZ60653.1"/>
    <property type="molecule type" value="Genomic_DNA"/>
</dbReference>
<dbReference type="HOGENOM" id="CLU_2057480_0_0_4"/>
<sequence>MIGFWALLSCTGSFARARETVRSNVMGSKKSAARHSIRQRKPKHIVSQVALEAFHPEHAIRCRVSFELTSHNTPNVDGPLRGGSVIVFGQFKIFDNKTMPRTGSFKGVPFFRREFVITL</sequence>
<gene>
    <name evidence="1" type="ordered locus">Reut_A1283</name>
</gene>
<proteinExistence type="predicted"/>
<reference evidence="1" key="1">
    <citation type="submission" date="2005-08" db="EMBL/GenBank/DDBJ databases">
        <title>Complete sequence of Chromosome1 of Ralstonia eutropha JMP134.</title>
        <authorList>
            <person name="Copeland A."/>
            <person name="Lucas S."/>
            <person name="Lapidus A."/>
            <person name="Barry K."/>
            <person name="Detter J.C."/>
            <person name="Glavina T."/>
            <person name="Hammon N."/>
            <person name="Israni S."/>
            <person name="Pitluck S."/>
            <person name="Goltsman E."/>
            <person name="Martinez M."/>
            <person name="Schmutz J."/>
            <person name="Larimer F."/>
            <person name="Land M."/>
            <person name="Lykidis A."/>
            <person name="Richardson P."/>
        </authorList>
    </citation>
    <scope>NUCLEOTIDE SEQUENCE</scope>
    <source>
        <strain evidence="1">JMP134</strain>
    </source>
</reference>
<evidence type="ECO:0000313" key="1">
    <source>
        <dbReference type="EMBL" id="AAZ60653.1"/>
    </source>
</evidence>
<organism evidence="1">
    <name type="scientific">Cupriavidus pinatubonensis (strain JMP 134 / LMG 1197)</name>
    <name type="common">Cupriavidus necator (strain JMP 134)</name>
    <dbReference type="NCBI Taxonomy" id="264198"/>
    <lineage>
        <taxon>Bacteria</taxon>
        <taxon>Pseudomonadati</taxon>
        <taxon>Pseudomonadota</taxon>
        <taxon>Betaproteobacteria</taxon>
        <taxon>Burkholderiales</taxon>
        <taxon>Burkholderiaceae</taxon>
        <taxon>Cupriavidus</taxon>
    </lineage>
</organism>
<dbReference type="AlphaFoldDB" id="Q472N0"/>
<dbReference type="KEGG" id="reu:Reut_A1283"/>
<name>Q472N0_CUPPJ</name>